<dbReference type="PANTHER" id="PTHR12358">
    <property type="entry name" value="SPHINGOSINE KINASE"/>
    <property type="match status" value="1"/>
</dbReference>
<name>A0ABY7JRM7_9ACTN</name>
<protein>
    <recommendedName>
        <fullName evidence="9">DAGKc domain-containing protein</fullName>
    </recommendedName>
</protein>
<comment type="cofactor">
    <cofactor evidence="1">
        <name>Mg(2+)</name>
        <dbReference type="ChEBI" id="CHEBI:18420"/>
    </cofactor>
</comment>
<evidence type="ECO:0000256" key="1">
    <source>
        <dbReference type="ARBA" id="ARBA00001946"/>
    </source>
</evidence>
<evidence type="ECO:0000256" key="3">
    <source>
        <dbReference type="ARBA" id="ARBA00022679"/>
    </source>
</evidence>
<evidence type="ECO:0000256" key="6">
    <source>
        <dbReference type="ARBA" id="ARBA00022840"/>
    </source>
</evidence>
<dbReference type="PROSITE" id="PS50146">
    <property type="entry name" value="DAGK"/>
    <property type="match status" value="1"/>
</dbReference>
<dbReference type="InterPro" id="IPR045540">
    <property type="entry name" value="YegS/DAGK_C"/>
</dbReference>
<accession>A0ABY7JRM7</accession>
<dbReference type="Pfam" id="PF00781">
    <property type="entry name" value="DAGK_cat"/>
    <property type="match status" value="1"/>
</dbReference>
<evidence type="ECO:0000256" key="4">
    <source>
        <dbReference type="ARBA" id="ARBA00022741"/>
    </source>
</evidence>
<keyword evidence="11" id="KW-1185">Reference proteome</keyword>
<evidence type="ECO:0000313" key="10">
    <source>
        <dbReference type="EMBL" id="WAX55211.1"/>
    </source>
</evidence>
<keyword evidence="7" id="KW-0594">Phospholipid biosynthesis</keyword>
<evidence type="ECO:0000256" key="8">
    <source>
        <dbReference type="ARBA" id="ARBA00023264"/>
    </source>
</evidence>
<dbReference type="EMBL" id="CP097463">
    <property type="protein sequence ID" value="WAX55211.1"/>
    <property type="molecule type" value="Genomic_DNA"/>
</dbReference>
<dbReference type="InterPro" id="IPR016064">
    <property type="entry name" value="NAD/diacylglycerol_kinase_sf"/>
</dbReference>
<dbReference type="Proteomes" id="UP001164693">
    <property type="component" value="Chromosome"/>
</dbReference>
<keyword evidence="5" id="KW-0418">Kinase</keyword>
<dbReference type="InterPro" id="IPR017438">
    <property type="entry name" value="ATP-NAD_kinase_N"/>
</dbReference>
<evidence type="ECO:0000256" key="7">
    <source>
        <dbReference type="ARBA" id="ARBA00023209"/>
    </source>
</evidence>
<evidence type="ECO:0000259" key="9">
    <source>
        <dbReference type="PROSITE" id="PS50146"/>
    </source>
</evidence>
<comment type="similarity">
    <text evidence="2">Belongs to the diacylglycerol/lipid kinase family.</text>
</comment>
<gene>
    <name evidence="10" type="ORF">M6B22_11650</name>
</gene>
<dbReference type="InterPro" id="IPR001206">
    <property type="entry name" value="Diacylglycerol_kinase_cat_dom"/>
</dbReference>
<dbReference type="Gene3D" id="2.60.200.40">
    <property type="match status" value="1"/>
</dbReference>
<keyword evidence="4" id="KW-0547">Nucleotide-binding</keyword>
<evidence type="ECO:0000313" key="11">
    <source>
        <dbReference type="Proteomes" id="UP001164693"/>
    </source>
</evidence>
<dbReference type="PANTHER" id="PTHR12358:SF106">
    <property type="entry name" value="LIPID KINASE YEGS"/>
    <property type="match status" value="1"/>
</dbReference>
<feature type="domain" description="DAGKc" evidence="9">
    <location>
        <begin position="1"/>
        <end position="127"/>
    </location>
</feature>
<keyword evidence="8" id="KW-1208">Phospholipid metabolism</keyword>
<keyword evidence="7" id="KW-0443">Lipid metabolism</keyword>
<evidence type="ECO:0000256" key="5">
    <source>
        <dbReference type="ARBA" id="ARBA00022777"/>
    </source>
</evidence>
<dbReference type="RefSeq" id="WP_269441714.1">
    <property type="nucleotide sequence ID" value="NZ_CP097463.1"/>
</dbReference>
<keyword evidence="3" id="KW-0808">Transferase</keyword>
<sequence length="308" mass="31429">MRAFTALINPIAGGGRATRHWAPVAARLATAGADVRVELTRSGEHARQEAQAAAGAGRVVIAVGGDGLVRDVAGGVVPGGGLMGIVPAGRGNDLALALRLPADPDSLAELLLGAEPRTIDAIEADRGTPGSQGTAAGGVIVPGNVYAGIDSVASEIINASRWLPALVAYRLAPVRAIAGWHPPVFTLTLDGVTSTLRAHTVVVGNSGRYGHGLHIVPPALVDDGLLHVMTVGAGPRRAVISFLRQAGHGGHVHRPEVEIRTAREVTIAADRPLPVGADGDGLGRLPITVRIRPGALRLIAPPPEAHAT</sequence>
<organism evidence="10 11">
    <name type="scientific">Jatrophihabitans cynanchi</name>
    <dbReference type="NCBI Taxonomy" id="2944128"/>
    <lineage>
        <taxon>Bacteria</taxon>
        <taxon>Bacillati</taxon>
        <taxon>Actinomycetota</taxon>
        <taxon>Actinomycetes</taxon>
        <taxon>Jatrophihabitantales</taxon>
        <taxon>Jatrophihabitantaceae</taxon>
        <taxon>Jatrophihabitans</taxon>
    </lineage>
</organism>
<keyword evidence="6" id="KW-0067">ATP-binding</keyword>
<dbReference type="Gene3D" id="3.40.50.10330">
    <property type="entry name" value="Probable inorganic polyphosphate/atp-NAD kinase, domain 1"/>
    <property type="match status" value="1"/>
</dbReference>
<dbReference type="SMART" id="SM00046">
    <property type="entry name" value="DAGKc"/>
    <property type="match status" value="1"/>
</dbReference>
<evidence type="ECO:0000256" key="2">
    <source>
        <dbReference type="ARBA" id="ARBA00005983"/>
    </source>
</evidence>
<dbReference type="InterPro" id="IPR050187">
    <property type="entry name" value="Lipid_Phosphate_FormReg"/>
</dbReference>
<proteinExistence type="inferred from homology"/>
<reference evidence="10" key="1">
    <citation type="submission" date="2022-05" db="EMBL/GenBank/DDBJ databases">
        <title>Jatrophihabitans sp. SB3-54 whole genome sequence.</title>
        <authorList>
            <person name="Suh M.K."/>
            <person name="Eom M.K."/>
            <person name="Kim J.S."/>
            <person name="Kim H.S."/>
            <person name="Do H.E."/>
            <person name="Shin Y.K."/>
            <person name="Lee J.-S."/>
        </authorList>
    </citation>
    <scope>NUCLEOTIDE SEQUENCE</scope>
    <source>
        <strain evidence="10">SB3-54</strain>
    </source>
</reference>
<dbReference type="Pfam" id="PF19279">
    <property type="entry name" value="YegS_C"/>
    <property type="match status" value="1"/>
</dbReference>
<keyword evidence="7" id="KW-0444">Lipid biosynthesis</keyword>
<dbReference type="SUPFAM" id="SSF111331">
    <property type="entry name" value="NAD kinase/diacylglycerol kinase-like"/>
    <property type="match status" value="1"/>
</dbReference>